<sequence length="207" mass="23535">MSEDARPCLNPNLAVRIFAVGLLQFLDVSKDGTNVCVKFQPDKTSSTAFPETDVERSPIFLRNAAQCILTSVIEREPVDMHGYSRWSVDTQSRMWYSVLKFEASSRDIPQLRRLKFCVIEFLEVVKKLCELEKNRRLNDSNCARFRGQPYEAQRPEPAGHEYLTWRKLSCPPSDVRGKTSPAKSHCGPRKSAPRAQGTRSDLGKEIT</sequence>
<name>A0A0L7RA99_9HYME</name>
<evidence type="ECO:0000313" key="2">
    <source>
        <dbReference type="EMBL" id="KOC67676.1"/>
    </source>
</evidence>
<dbReference type="AlphaFoldDB" id="A0A0L7RA99"/>
<accession>A0A0L7RA99</accession>
<keyword evidence="3" id="KW-1185">Reference proteome</keyword>
<proteinExistence type="predicted"/>
<evidence type="ECO:0000313" key="3">
    <source>
        <dbReference type="Proteomes" id="UP000053825"/>
    </source>
</evidence>
<organism evidence="2 3">
    <name type="scientific">Habropoda laboriosa</name>
    <dbReference type="NCBI Taxonomy" id="597456"/>
    <lineage>
        <taxon>Eukaryota</taxon>
        <taxon>Metazoa</taxon>
        <taxon>Ecdysozoa</taxon>
        <taxon>Arthropoda</taxon>
        <taxon>Hexapoda</taxon>
        <taxon>Insecta</taxon>
        <taxon>Pterygota</taxon>
        <taxon>Neoptera</taxon>
        <taxon>Endopterygota</taxon>
        <taxon>Hymenoptera</taxon>
        <taxon>Apocrita</taxon>
        <taxon>Aculeata</taxon>
        <taxon>Apoidea</taxon>
        <taxon>Anthophila</taxon>
        <taxon>Apidae</taxon>
        <taxon>Habropoda</taxon>
    </lineage>
</organism>
<reference evidence="2 3" key="1">
    <citation type="submission" date="2015-07" db="EMBL/GenBank/DDBJ databases">
        <title>The genome of Habropoda laboriosa.</title>
        <authorList>
            <person name="Pan H."/>
            <person name="Kapheim K."/>
        </authorList>
    </citation>
    <scope>NUCLEOTIDE SEQUENCE [LARGE SCALE GENOMIC DNA]</scope>
    <source>
        <strain evidence="2">0110345459</strain>
    </source>
</reference>
<dbReference type="EMBL" id="KQ414620">
    <property type="protein sequence ID" value="KOC67676.1"/>
    <property type="molecule type" value="Genomic_DNA"/>
</dbReference>
<evidence type="ECO:0000256" key="1">
    <source>
        <dbReference type="SAM" id="MobiDB-lite"/>
    </source>
</evidence>
<gene>
    <name evidence="2" type="ORF">WH47_11424</name>
</gene>
<protein>
    <submittedName>
        <fullName evidence="2">Uncharacterized protein</fullName>
    </submittedName>
</protein>
<feature type="region of interest" description="Disordered" evidence="1">
    <location>
        <begin position="173"/>
        <end position="207"/>
    </location>
</feature>
<dbReference type="Proteomes" id="UP000053825">
    <property type="component" value="Unassembled WGS sequence"/>
</dbReference>